<sequence length="112" mass="12476">MNLSRFLTFGLVSLSALSISGLVQTEAKANEWQTIFEKPQEVSTTNEAGEAQEAVPDKFSQNEDPSLWAVPDKFSQNEDPSLWAVPDKFSQNEDPSLWAVPDKFSQNEDPSL</sequence>
<evidence type="ECO:0000256" key="1">
    <source>
        <dbReference type="SAM" id="MobiDB-lite"/>
    </source>
</evidence>
<feature type="chain" id="PRO_5027004833" evidence="2">
    <location>
        <begin position="30"/>
        <end position="112"/>
    </location>
</feature>
<feature type="signal peptide" evidence="2">
    <location>
        <begin position="1"/>
        <end position="29"/>
    </location>
</feature>
<dbReference type="Proteomes" id="UP000479499">
    <property type="component" value="Unassembled WGS sequence"/>
</dbReference>
<keyword evidence="2" id="KW-0732">Signal</keyword>
<evidence type="ECO:0000313" key="3">
    <source>
        <dbReference type="EMBL" id="NGL83876.1"/>
    </source>
</evidence>
<reference evidence="3 4" key="1">
    <citation type="submission" date="2020-02" db="EMBL/GenBank/DDBJ databases">
        <title>M-like protein SrM is not crucial to the virulence of a novel isolate of Streptococcus equi subsp. ruminatorum from Macaca mulatta.</title>
        <authorList>
            <person name="Guo G."/>
            <person name="Cheng L."/>
            <person name="Zhang W."/>
        </authorList>
    </citation>
    <scope>NUCLEOTIDE SEQUENCE [LARGE SCALE GENOMIC DNA]</scope>
    <source>
        <strain evidence="3 4">FJ1804</strain>
    </source>
</reference>
<feature type="region of interest" description="Disordered" evidence="1">
    <location>
        <begin position="38"/>
        <end position="112"/>
    </location>
</feature>
<name>A0A6M1KRW9_9STRE</name>
<protein>
    <submittedName>
        <fullName evidence="3">Uncharacterized protein</fullName>
    </submittedName>
</protein>
<proteinExistence type="predicted"/>
<evidence type="ECO:0000256" key="2">
    <source>
        <dbReference type="SAM" id="SignalP"/>
    </source>
</evidence>
<gene>
    <name evidence="3" type="ORF">G5B50_03690</name>
</gene>
<dbReference type="AlphaFoldDB" id="A0A6M1KRW9"/>
<evidence type="ECO:0000313" key="4">
    <source>
        <dbReference type="Proteomes" id="UP000479499"/>
    </source>
</evidence>
<comment type="caution">
    <text evidence="3">The sequence shown here is derived from an EMBL/GenBank/DDBJ whole genome shotgun (WGS) entry which is preliminary data.</text>
</comment>
<organism evidence="3 4">
    <name type="scientific">Streptococcus equi subsp. ruminatorum</name>
    <dbReference type="NCBI Taxonomy" id="254358"/>
    <lineage>
        <taxon>Bacteria</taxon>
        <taxon>Bacillati</taxon>
        <taxon>Bacillota</taxon>
        <taxon>Bacilli</taxon>
        <taxon>Lactobacillales</taxon>
        <taxon>Streptococcaceae</taxon>
        <taxon>Streptococcus</taxon>
    </lineage>
</organism>
<accession>A0A6M1KRW9</accession>
<dbReference type="EMBL" id="JAAKFZ010000006">
    <property type="protein sequence ID" value="NGL83876.1"/>
    <property type="molecule type" value="Genomic_DNA"/>
</dbReference>
<dbReference type="RefSeq" id="WP_164335646.1">
    <property type="nucleotide sequence ID" value="NZ_JAAKFZ010000006.1"/>
</dbReference>